<evidence type="ECO:0000313" key="1">
    <source>
        <dbReference type="EMBL" id="KAJ7740107.1"/>
    </source>
</evidence>
<gene>
    <name evidence="1" type="ORF">B0H16DRAFT_1464997</name>
</gene>
<name>A0AAD7ICL7_9AGAR</name>
<proteinExistence type="predicted"/>
<reference evidence="1" key="1">
    <citation type="submission" date="2023-03" db="EMBL/GenBank/DDBJ databases">
        <title>Massive genome expansion in bonnet fungi (Mycena s.s.) driven by repeated elements and novel gene families across ecological guilds.</title>
        <authorList>
            <consortium name="Lawrence Berkeley National Laboratory"/>
            <person name="Harder C.B."/>
            <person name="Miyauchi S."/>
            <person name="Viragh M."/>
            <person name="Kuo A."/>
            <person name="Thoen E."/>
            <person name="Andreopoulos B."/>
            <person name="Lu D."/>
            <person name="Skrede I."/>
            <person name="Drula E."/>
            <person name="Henrissat B."/>
            <person name="Morin E."/>
            <person name="Kohler A."/>
            <person name="Barry K."/>
            <person name="LaButti K."/>
            <person name="Morin E."/>
            <person name="Salamov A."/>
            <person name="Lipzen A."/>
            <person name="Mereny Z."/>
            <person name="Hegedus B."/>
            <person name="Baldrian P."/>
            <person name="Stursova M."/>
            <person name="Weitz H."/>
            <person name="Taylor A."/>
            <person name="Grigoriev I.V."/>
            <person name="Nagy L.G."/>
            <person name="Martin F."/>
            <person name="Kauserud H."/>
        </authorList>
    </citation>
    <scope>NUCLEOTIDE SEQUENCE</scope>
    <source>
        <strain evidence="1">CBHHK182m</strain>
    </source>
</reference>
<evidence type="ECO:0000313" key="2">
    <source>
        <dbReference type="Proteomes" id="UP001215598"/>
    </source>
</evidence>
<dbReference type="Proteomes" id="UP001215598">
    <property type="component" value="Unassembled WGS sequence"/>
</dbReference>
<comment type="caution">
    <text evidence="1">The sequence shown here is derived from an EMBL/GenBank/DDBJ whole genome shotgun (WGS) entry which is preliminary data.</text>
</comment>
<organism evidence="1 2">
    <name type="scientific">Mycena metata</name>
    <dbReference type="NCBI Taxonomy" id="1033252"/>
    <lineage>
        <taxon>Eukaryota</taxon>
        <taxon>Fungi</taxon>
        <taxon>Dikarya</taxon>
        <taxon>Basidiomycota</taxon>
        <taxon>Agaricomycotina</taxon>
        <taxon>Agaricomycetes</taxon>
        <taxon>Agaricomycetidae</taxon>
        <taxon>Agaricales</taxon>
        <taxon>Marasmiineae</taxon>
        <taxon>Mycenaceae</taxon>
        <taxon>Mycena</taxon>
    </lineage>
</organism>
<protein>
    <submittedName>
        <fullName evidence="1">Uncharacterized protein</fullName>
    </submittedName>
</protein>
<dbReference type="EMBL" id="JARKIB010000104">
    <property type="protein sequence ID" value="KAJ7740107.1"/>
    <property type="molecule type" value="Genomic_DNA"/>
</dbReference>
<accession>A0AAD7ICL7</accession>
<sequence>MPGAGCTHNAVGVKERHTRAGRDYLALDSAIGSGLDSGLEMGLTVNPAFGAHGISTLVRRGLLEDNVHDNAGVSQSGSRADEAVGAREAIEDMFGWLPKKVCGQHRIHSQGEMEGGCVFNGSSIILAEALTALQIVSKLTSYL</sequence>
<dbReference type="AlphaFoldDB" id="A0AAD7ICL7"/>
<keyword evidence="2" id="KW-1185">Reference proteome</keyword>